<sequence>MLLVPSFSKKTLPLTSIPFLAPFEINDNAAGMMDATRAQAEDKMRQNH</sequence>
<name>T0L0C4_COLGC</name>
<dbReference type="Proteomes" id="UP000015530">
    <property type="component" value="Unassembled WGS sequence"/>
</dbReference>
<organism evidence="1 2">
    <name type="scientific">Colletotrichum gloeosporioides (strain Cg-14)</name>
    <name type="common">Anthracnose fungus</name>
    <name type="synonym">Glomerella cingulata</name>
    <dbReference type="NCBI Taxonomy" id="1237896"/>
    <lineage>
        <taxon>Eukaryota</taxon>
        <taxon>Fungi</taxon>
        <taxon>Dikarya</taxon>
        <taxon>Ascomycota</taxon>
        <taxon>Pezizomycotina</taxon>
        <taxon>Sordariomycetes</taxon>
        <taxon>Hypocreomycetidae</taxon>
        <taxon>Glomerellales</taxon>
        <taxon>Glomerellaceae</taxon>
        <taxon>Colletotrichum</taxon>
        <taxon>Colletotrichum gloeosporioides species complex</taxon>
    </lineage>
</organism>
<evidence type="ECO:0000313" key="2">
    <source>
        <dbReference type="Proteomes" id="UP000015530"/>
    </source>
</evidence>
<dbReference type="EMBL" id="AMYD01003851">
    <property type="protein sequence ID" value="EQB44951.1"/>
    <property type="molecule type" value="Genomic_DNA"/>
</dbReference>
<comment type="caution">
    <text evidence="1">The sequence shown here is derived from an EMBL/GenBank/DDBJ whole genome shotgun (WGS) entry which is preliminary data.</text>
</comment>
<accession>T0L0C4</accession>
<protein>
    <submittedName>
        <fullName evidence="1">Uncharacterized protein</fullName>
    </submittedName>
</protein>
<evidence type="ECO:0000313" key="1">
    <source>
        <dbReference type="EMBL" id="EQB44951.1"/>
    </source>
</evidence>
<proteinExistence type="predicted"/>
<reference evidence="2" key="1">
    <citation type="journal article" date="2013" name="Mol. Plant Microbe Interact.">
        <title>Global aspects of pacC regulation of pathogenicity genes in Colletotrichum gloeosporioides as revealed by transcriptome analysis.</title>
        <authorList>
            <person name="Alkan N."/>
            <person name="Meng X."/>
            <person name="Friedlander G."/>
            <person name="Reuveni E."/>
            <person name="Sukno S."/>
            <person name="Sherman A."/>
            <person name="Thon M."/>
            <person name="Fluhr R."/>
            <person name="Prusky D."/>
        </authorList>
    </citation>
    <scope>NUCLEOTIDE SEQUENCE [LARGE SCALE GENOMIC DNA]</scope>
    <source>
        <strain evidence="2">Cg-14</strain>
    </source>
</reference>
<gene>
    <name evidence="1" type="ORF">CGLO_16240</name>
</gene>
<dbReference type="AlphaFoldDB" id="T0L0C4"/>
<dbReference type="HOGENOM" id="CLU_3159943_0_0_1"/>